<dbReference type="GO" id="GO:0008999">
    <property type="term" value="F:protein-N-terminal-alanine acetyltransferase activity"/>
    <property type="evidence" value="ECO:0007669"/>
    <property type="project" value="UniProtKB-EC"/>
</dbReference>
<dbReference type="EMBL" id="JBHUCP010000003">
    <property type="protein sequence ID" value="MFD1528791.1"/>
    <property type="molecule type" value="Genomic_DNA"/>
</dbReference>
<keyword evidence="3" id="KW-0687">Ribonucleoprotein</keyword>
<accession>A0ABW4FGC0</accession>
<evidence type="ECO:0000259" key="2">
    <source>
        <dbReference type="PROSITE" id="PS51186"/>
    </source>
</evidence>
<comment type="caution">
    <text evidence="3">The sequence shown here is derived from an EMBL/GenBank/DDBJ whole genome shotgun (WGS) entry which is preliminary data.</text>
</comment>
<keyword evidence="3" id="KW-0808">Transferase</keyword>
<dbReference type="InterPro" id="IPR050276">
    <property type="entry name" value="MshD_Acetyltransferase"/>
</dbReference>
<dbReference type="Proteomes" id="UP001597145">
    <property type="component" value="Unassembled WGS sequence"/>
</dbReference>
<dbReference type="GO" id="GO:0005840">
    <property type="term" value="C:ribosome"/>
    <property type="evidence" value="ECO:0007669"/>
    <property type="project" value="UniProtKB-KW"/>
</dbReference>
<dbReference type="InterPro" id="IPR006464">
    <property type="entry name" value="AcTrfase_RimI/Ard1"/>
</dbReference>
<evidence type="ECO:0000313" key="4">
    <source>
        <dbReference type="Proteomes" id="UP001597145"/>
    </source>
</evidence>
<evidence type="ECO:0000256" key="1">
    <source>
        <dbReference type="RuleBase" id="RU363094"/>
    </source>
</evidence>
<sequence>MTPATFEIDALQESDAARCAELEKLLFPGEHPWSERAFREELRMGHHYLAARDRNTLVGYAGIAFVAGPPHAEAEIHTIGVDPAYQRRGIGRELLRGLLVVADAAGATVFLEVRTDNAAARTLYEDEGFTVVGLRKRYYQPSGADAHTMRREPRA</sequence>
<feature type="domain" description="N-acetyltransferase" evidence="2">
    <location>
        <begin position="6"/>
        <end position="154"/>
    </location>
</feature>
<comment type="catalytic activity">
    <reaction evidence="1">
        <text>N-terminal L-alanyl-[ribosomal protein bS18] + acetyl-CoA = N-terminal N(alpha)-acetyl-L-alanyl-[ribosomal protein bS18] + CoA + H(+)</text>
        <dbReference type="Rhea" id="RHEA:43756"/>
        <dbReference type="Rhea" id="RHEA-COMP:10676"/>
        <dbReference type="Rhea" id="RHEA-COMP:10677"/>
        <dbReference type="ChEBI" id="CHEBI:15378"/>
        <dbReference type="ChEBI" id="CHEBI:57287"/>
        <dbReference type="ChEBI" id="CHEBI:57288"/>
        <dbReference type="ChEBI" id="CHEBI:64718"/>
        <dbReference type="ChEBI" id="CHEBI:83683"/>
        <dbReference type="EC" id="2.3.1.266"/>
    </reaction>
</comment>
<keyword evidence="1" id="KW-0963">Cytoplasm</keyword>
<keyword evidence="3" id="KW-0689">Ribosomal protein</keyword>
<dbReference type="PANTHER" id="PTHR43617:SF20">
    <property type="entry name" value="N-ALPHA-ACETYLTRANSFERASE RIMI"/>
    <property type="match status" value="1"/>
</dbReference>
<comment type="subcellular location">
    <subcellularLocation>
        <location evidence="1">Cytoplasm</location>
    </subcellularLocation>
</comment>
<dbReference type="InterPro" id="IPR016181">
    <property type="entry name" value="Acyl_CoA_acyltransferase"/>
</dbReference>
<comment type="similarity">
    <text evidence="1">Belongs to the acetyltransferase family. RimI subfamily.</text>
</comment>
<dbReference type="NCBIfam" id="TIGR01575">
    <property type="entry name" value="rimI"/>
    <property type="match status" value="1"/>
</dbReference>
<protein>
    <recommendedName>
        <fullName evidence="1">[Ribosomal protein bS18]-alanine N-acetyltransferase</fullName>
        <ecNumber evidence="1">2.3.1.266</ecNumber>
    </recommendedName>
</protein>
<dbReference type="CDD" id="cd04301">
    <property type="entry name" value="NAT_SF"/>
    <property type="match status" value="1"/>
</dbReference>
<keyword evidence="4" id="KW-1185">Reference proteome</keyword>
<dbReference type="PANTHER" id="PTHR43617">
    <property type="entry name" value="L-AMINO ACID N-ACETYLTRANSFERASE"/>
    <property type="match status" value="1"/>
</dbReference>
<proteinExistence type="inferred from homology"/>
<dbReference type="Pfam" id="PF00583">
    <property type="entry name" value="Acetyltransf_1"/>
    <property type="match status" value="1"/>
</dbReference>
<reference evidence="4" key="1">
    <citation type="journal article" date="2019" name="Int. J. Syst. Evol. Microbiol.">
        <title>The Global Catalogue of Microorganisms (GCM) 10K type strain sequencing project: providing services to taxonomists for standard genome sequencing and annotation.</title>
        <authorList>
            <consortium name="The Broad Institute Genomics Platform"/>
            <consortium name="The Broad Institute Genome Sequencing Center for Infectious Disease"/>
            <person name="Wu L."/>
            <person name="Ma J."/>
        </authorList>
    </citation>
    <scope>NUCLEOTIDE SEQUENCE [LARGE SCALE GENOMIC DNA]</scope>
    <source>
        <strain evidence="4">JCM 12165</strain>
    </source>
</reference>
<dbReference type="InterPro" id="IPR000182">
    <property type="entry name" value="GNAT_dom"/>
</dbReference>
<dbReference type="PROSITE" id="PS51186">
    <property type="entry name" value="GNAT"/>
    <property type="match status" value="1"/>
</dbReference>
<evidence type="ECO:0000313" key="3">
    <source>
        <dbReference type="EMBL" id="MFD1528791.1"/>
    </source>
</evidence>
<dbReference type="SUPFAM" id="SSF55729">
    <property type="entry name" value="Acyl-CoA N-acyltransferases (Nat)"/>
    <property type="match status" value="1"/>
</dbReference>
<name>A0ABW4FGC0_9PSEU</name>
<dbReference type="Gene3D" id="3.40.630.30">
    <property type="match status" value="1"/>
</dbReference>
<comment type="function">
    <text evidence="1">Acetylates the N-terminal alanine of ribosomal protein bS18.</text>
</comment>
<dbReference type="RefSeq" id="WP_343984976.1">
    <property type="nucleotide sequence ID" value="NZ_BAAAJG010000025.1"/>
</dbReference>
<organism evidence="3 4">
    <name type="scientific">Pseudonocardia aurantiaca</name>
    <dbReference type="NCBI Taxonomy" id="75290"/>
    <lineage>
        <taxon>Bacteria</taxon>
        <taxon>Bacillati</taxon>
        <taxon>Actinomycetota</taxon>
        <taxon>Actinomycetes</taxon>
        <taxon>Pseudonocardiales</taxon>
        <taxon>Pseudonocardiaceae</taxon>
        <taxon>Pseudonocardia</taxon>
    </lineage>
</organism>
<keyword evidence="3" id="KW-0012">Acyltransferase</keyword>
<dbReference type="EC" id="2.3.1.266" evidence="1"/>
<gene>
    <name evidence="3" type="primary">rimI</name>
    <name evidence="3" type="ORF">ACFSCY_04985</name>
</gene>